<feature type="transmembrane region" description="Helical" evidence="4">
    <location>
        <begin position="75"/>
        <end position="97"/>
    </location>
</feature>
<keyword evidence="2 4" id="KW-1133">Transmembrane helix</keyword>
<proteinExistence type="predicted"/>
<keyword evidence="1 4" id="KW-0812">Transmembrane</keyword>
<keyword evidence="6" id="KW-1185">Reference proteome</keyword>
<dbReference type="InterPro" id="IPR030184">
    <property type="entry name" value="WAT1-related"/>
</dbReference>
<feature type="transmembrane region" description="Helical" evidence="4">
    <location>
        <begin position="43"/>
        <end position="63"/>
    </location>
</feature>
<keyword evidence="3 4" id="KW-0472">Membrane</keyword>
<evidence type="ECO:0000313" key="5">
    <source>
        <dbReference type="EMBL" id="CAI8594451.1"/>
    </source>
</evidence>
<evidence type="ECO:0000256" key="3">
    <source>
        <dbReference type="ARBA" id="ARBA00023136"/>
    </source>
</evidence>
<name>A0AAV0Z9A9_VICFA</name>
<sequence length="141" mass="15552">MTRRWSFYMDFLPVVVIIGNEFIDMGLLTLFKAATLEGMNNHVFIAYAYAFGTSVLLPLTLFTRRSRVVSPPLSFFIICKSLLLGAIGCGSQILGYISINYSSPTLASAIANLVPAFTFMLAVTFSIVKIYEARTPLGSYI</sequence>
<evidence type="ECO:0000256" key="2">
    <source>
        <dbReference type="ARBA" id="ARBA00022989"/>
    </source>
</evidence>
<reference evidence="5 6" key="1">
    <citation type="submission" date="2023-01" db="EMBL/GenBank/DDBJ databases">
        <authorList>
            <person name="Kreplak J."/>
        </authorList>
    </citation>
    <scope>NUCLEOTIDE SEQUENCE [LARGE SCALE GENOMIC DNA]</scope>
</reference>
<evidence type="ECO:0008006" key="7">
    <source>
        <dbReference type="Google" id="ProtNLM"/>
    </source>
</evidence>
<dbReference type="GO" id="GO:0022857">
    <property type="term" value="F:transmembrane transporter activity"/>
    <property type="evidence" value="ECO:0007669"/>
    <property type="project" value="InterPro"/>
</dbReference>
<gene>
    <name evidence="5" type="ORF">VFH_I142080</name>
</gene>
<protein>
    <recommendedName>
        <fullName evidence="7">WAT1-related protein</fullName>
    </recommendedName>
</protein>
<dbReference type="EMBL" id="OX451735">
    <property type="protein sequence ID" value="CAI8594451.1"/>
    <property type="molecule type" value="Genomic_DNA"/>
</dbReference>
<evidence type="ECO:0000313" key="6">
    <source>
        <dbReference type="Proteomes" id="UP001157006"/>
    </source>
</evidence>
<dbReference type="AlphaFoldDB" id="A0AAV0Z9A9"/>
<dbReference type="GO" id="GO:0016020">
    <property type="term" value="C:membrane"/>
    <property type="evidence" value="ECO:0007669"/>
    <property type="project" value="InterPro"/>
</dbReference>
<feature type="transmembrane region" description="Helical" evidence="4">
    <location>
        <begin position="109"/>
        <end position="131"/>
    </location>
</feature>
<organism evidence="5 6">
    <name type="scientific">Vicia faba</name>
    <name type="common">Broad bean</name>
    <name type="synonym">Faba vulgaris</name>
    <dbReference type="NCBI Taxonomy" id="3906"/>
    <lineage>
        <taxon>Eukaryota</taxon>
        <taxon>Viridiplantae</taxon>
        <taxon>Streptophyta</taxon>
        <taxon>Embryophyta</taxon>
        <taxon>Tracheophyta</taxon>
        <taxon>Spermatophyta</taxon>
        <taxon>Magnoliopsida</taxon>
        <taxon>eudicotyledons</taxon>
        <taxon>Gunneridae</taxon>
        <taxon>Pentapetalae</taxon>
        <taxon>rosids</taxon>
        <taxon>fabids</taxon>
        <taxon>Fabales</taxon>
        <taxon>Fabaceae</taxon>
        <taxon>Papilionoideae</taxon>
        <taxon>50 kb inversion clade</taxon>
        <taxon>NPAAA clade</taxon>
        <taxon>Hologalegina</taxon>
        <taxon>IRL clade</taxon>
        <taxon>Fabeae</taxon>
        <taxon>Vicia</taxon>
    </lineage>
</organism>
<feature type="transmembrane region" description="Helical" evidence="4">
    <location>
        <begin position="7"/>
        <end position="31"/>
    </location>
</feature>
<dbReference type="Proteomes" id="UP001157006">
    <property type="component" value="Chromosome 1S"/>
</dbReference>
<accession>A0AAV0Z9A9</accession>
<evidence type="ECO:0000256" key="1">
    <source>
        <dbReference type="ARBA" id="ARBA00022692"/>
    </source>
</evidence>
<evidence type="ECO:0000256" key="4">
    <source>
        <dbReference type="SAM" id="Phobius"/>
    </source>
</evidence>
<dbReference type="PANTHER" id="PTHR31218">
    <property type="entry name" value="WAT1-RELATED PROTEIN"/>
    <property type="match status" value="1"/>
</dbReference>